<protein>
    <recommendedName>
        <fullName evidence="6">NADH-quinone oxidoreductase subunit D</fullName>
        <ecNumber evidence="6">7.1.1.-</ecNumber>
    </recommendedName>
    <alternativeName>
        <fullName evidence="6">NADH dehydrogenase I subunit D</fullName>
    </alternativeName>
    <alternativeName>
        <fullName evidence="6">NDH-1 subunit D</fullName>
    </alternativeName>
</protein>
<keyword evidence="6" id="KW-1003">Cell membrane</keyword>
<keyword evidence="4 6" id="KW-1278">Translocase</keyword>
<dbReference type="EMBL" id="BJLP01000019">
    <property type="protein sequence ID" value="GEA80978.1"/>
    <property type="molecule type" value="Genomic_DNA"/>
</dbReference>
<comment type="subcellular location">
    <subcellularLocation>
        <location evidence="6">Cell membrane</location>
        <topology evidence="6">Peripheral membrane protein</topology>
        <orientation evidence="6">Cytoplasmic side</orientation>
    </subcellularLocation>
</comment>
<reference evidence="10 11" key="1">
    <citation type="submission" date="2019-06" db="EMBL/GenBank/DDBJ databases">
        <title>Whole genome shotgun sequence of Cellulomonas uda NBRC 3747.</title>
        <authorList>
            <person name="Hosoyama A."/>
            <person name="Uohara A."/>
            <person name="Ohji S."/>
            <person name="Ichikawa N."/>
        </authorList>
    </citation>
    <scope>NUCLEOTIDE SEQUENCE [LARGE SCALE GENOMIC DNA]</scope>
    <source>
        <strain evidence="10 11">NBRC 3747</strain>
    </source>
</reference>
<dbReference type="PANTHER" id="PTHR11993:SF10">
    <property type="entry name" value="NADH DEHYDROGENASE [UBIQUINONE] IRON-SULFUR PROTEIN 2, MITOCHONDRIAL"/>
    <property type="match status" value="1"/>
</dbReference>
<dbReference type="Gene3D" id="1.10.645.10">
    <property type="entry name" value="Cytochrome-c3 Hydrogenase, chain B"/>
    <property type="match status" value="1"/>
</dbReference>
<dbReference type="HAMAP" id="MF_01358">
    <property type="entry name" value="NDH1_NuoD"/>
    <property type="match status" value="1"/>
</dbReference>
<evidence type="ECO:0000256" key="7">
    <source>
        <dbReference type="RuleBase" id="RU003685"/>
    </source>
</evidence>
<keyword evidence="6" id="KW-0472">Membrane</keyword>
<dbReference type="SUPFAM" id="SSF56762">
    <property type="entry name" value="HydB/Nqo4-like"/>
    <property type="match status" value="1"/>
</dbReference>
<dbReference type="RefSeq" id="WP_094180811.1">
    <property type="nucleotide sequence ID" value="NZ_BJLP01000019.1"/>
</dbReference>
<dbReference type="Pfam" id="PF00346">
    <property type="entry name" value="Complex1_49kDa"/>
    <property type="match status" value="1"/>
</dbReference>
<keyword evidence="5 6" id="KW-0520">NAD</keyword>
<dbReference type="NCBIfam" id="NF004739">
    <property type="entry name" value="PRK06075.1"/>
    <property type="match status" value="1"/>
</dbReference>
<keyword evidence="3 6" id="KW-0874">Quinone</keyword>
<dbReference type="PANTHER" id="PTHR11993">
    <property type="entry name" value="NADH-UBIQUINONE OXIDOREDUCTASE 49 KDA SUBUNIT"/>
    <property type="match status" value="1"/>
</dbReference>
<comment type="caution">
    <text evidence="10">The sequence shown here is derived from an EMBL/GenBank/DDBJ whole genome shotgun (WGS) entry which is preliminary data.</text>
</comment>
<dbReference type="GO" id="GO:0005886">
    <property type="term" value="C:plasma membrane"/>
    <property type="evidence" value="ECO:0007669"/>
    <property type="project" value="UniProtKB-SubCell"/>
</dbReference>
<evidence type="ECO:0000256" key="5">
    <source>
        <dbReference type="ARBA" id="ARBA00023027"/>
    </source>
</evidence>
<gene>
    <name evidence="10" type="primary">nuoD2</name>
    <name evidence="6" type="synonym">nuoD</name>
    <name evidence="10" type="ORF">CUD01_14220</name>
</gene>
<dbReference type="GO" id="GO:0051287">
    <property type="term" value="F:NAD binding"/>
    <property type="evidence" value="ECO:0007669"/>
    <property type="project" value="InterPro"/>
</dbReference>
<comment type="function">
    <text evidence="6">NDH-1 shuttles electrons from NADH, via FMN and iron-sulfur (Fe-S) centers, to quinones in the respiratory chain. The immediate electron acceptor for the enzyme in this species is believed to be a menaquinone. Couples the redox reaction to proton translocation (for every two electrons transferred, four hydrogen ions are translocated across the cytoplasmic membrane), and thus conserves the redox energy in a proton gradient.</text>
</comment>
<name>A0A4Y3KDA1_CELUD</name>
<dbReference type="GO" id="GO:0050136">
    <property type="term" value="F:NADH dehydrogenase (quinone) (non-electrogenic) activity"/>
    <property type="evidence" value="ECO:0007669"/>
    <property type="project" value="UniProtKB-UniRule"/>
</dbReference>
<dbReference type="AlphaFoldDB" id="A0A4Y3KDA1"/>
<accession>A0A4Y3KDA1</accession>
<evidence type="ECO:0000256" key="4">
    <source>
        <dbReference type="ARBA" id="ARBA00022967"/>
    </source>
</evidence>
<dbReference type="InterPro" id="IPR022885">
    <property type="entry name" value="NDH1_su_D/H"/>
</dbReference>
<dbReference type="Proteomes" id="UP000315842">
    <property type="component" value="Unassembled WGS sequence"/>
</dbReference>
<feature type="domain" description="NADH-quinone oxidoreductase subunit D" evidence="9">
    <location>
        <begin position="166"/>
        <end position="453"/>
    </location>
</feature>
<feature type="region of interest" description="Disordered" evidence="8">
    <location>
        <begin position="1"/>
        <end position="32"/>
    </location>
</feature>
<keyword evidence="11" id="KW-1185">Reference proteome</keyword>
<evidence type="ECO:0000259" key="9">
    <source>
        <dbReference type="Pfam" id="PF00346"/>
    </source>
</evidence>
<evidence type="ECO:0000313" key="10">
    <source>
        <dbReference type="EMBL" id="GEA80978.1"/>
    </source>
</evidence>
<evidence type="ECO:0000256" key="6">
    <source>
        <dbReference type="HAMAP-Rule" id="MF_01358"/>
    </source>
</evidence>
<evidence type="ECO:0000256" key="8">
    <source>
        <dbReference type="SAM" id="MobiDB-lite"/>
    </source>
</evidence>
<sequence length="453" mass="49273">MSTTRPAPHAPRATSGIVDDETTGIPSFEASGGDWSDIAEEAARLGEERIVVNMGPQHPSTHGVLRLMLEIDGETVTEARAGIGYLHTGIEKNMEFRTWTQGVTFCTRMDYVAPLFQEAAYCLAVEKLLGVTDDVPERASVIRVLMMELNRITSHLVCLATGGNELGATTIMTVGFTAREELLKIFELISGLRMNHAYIRPGGVAQDVPAGGVEATREALKNVEHYLRQLEDLMLANPILHLRLKDVGVLNLAGCMALGITGPMLRSAGLPYDVRKAAPYSGYETYEFDVPTVTSEDAWGRVEVRLEEIYQSIKIARQALDRLEKNPGPVMVADKKIAWPAQLAIGSDGMGNSLAHIKEIMGTSMEALIHHFKLVTEGFRVPAGQVWQTVEHPRGELGVHLVSDGGTRPYRAHFRDPSFNNLQATSIVCEGGQVADVVVAVASIDPVLGGVDR</sequence>
<dbReference type="EC" id="7.1.1.-" evidence="6"/>
<evidence type="ECO:0000256" key="3">
    <source>
        <dbReference type="ARBA" id="ARBA00022719"/>
    </source>
</evidence>
<dbReference type="InterPro" id="IPR014029">
    <property type="entry name" value="NADH_UbQ_OxRdtase_49kDa_CS"/>
</dbReference>
<dbReference type="NCBIfam" id="TIGR01962">
    <property type="entry name" value="NuoD"/>
    <property type="match status" value="1"/>
</dbReference>
<dbReference type="InterPro" id="IPR029014">
    <property type="entry name" value="NiFe-Hase_large"/>
</dbReference>
<dbReference type="GO" id="GO:0048038">
    <property type="term" value="F:quinone binding"/>
    <property type="evidence" value="ECO:0007669"/>
    <property type="project" value="UniProtKB-KW"/>
</dbReference>
<proteinExistence type="inferred from homology"/>
<keyword evidence="2 6" id="KW-0813">Transport</keyword>
<comment type="subunit">
    <text evidence="6">NDH-1 is composed of 14 different subunits. Subunits NuoB, C, D, E, F, and G constitute the peripheral sector of the complex.</text>
</comment>
<evidence type="ECO:0000256" key="2">
    <source>
        <dbReference type="ARBA" id="ARBA00022448"/>
    </source>
</evidence>
<evidence type="ECO:0000256" key="1">
    <source>
        <dbReference type="ARBA" id="ARBA00005769"/>
    </source>
</evidence>
<dbReference type="PROSITE" id="PS00535">
    <property type="entry name" value="COMPLEX1_49K"/>
    <property type="match status" value="1"/>
</dbReference>
<comment type="similarity">
    <text evidence="1 6 7">Belongs to the complex I 49 kDa subunit family.</text>
</comment>
<evidence type="ECO:0000313" key="11">
    <source>
        <dbReference type="Proteomes" id="UP000315842"/>
    </source>
</evidence>
<dbReference type="InterPro" id="IPR001135">
    <property type="entry name" value="NADH_Q_OxRdtase_suD"/>
</dbReference>
<comment type="catalytic activity">
    <reaction evidence="6">
        <text>a quinone + NADH + 5 H(+)(in) = a quinol + NAD(+) + 4 H(+)(out)</text>
        <dbReference type="Rhea" id="RHEA:57888"/>
        <dbReference type="ChEBI" id="CHEBI:15378"/>
        <dbReference type="ChEBI" id="CHEBI:24646"/>
        <dbReference type="ChEBI" id="CHEBI:57540"/>
        <dbReference type="ChEBI" id="CHEBI:57945"/>
        <dbReference type="ChEBI" id="CHEBI:132124"/>
    </reaction>
</comment>
<organism evidence="10 11">
    <name type="scientific">Cellulomonas uda</name>
    <dbReference type="NCBI Taxonomy" id="1714"/>
    <lineage>
        <taxon>Bacteria</taxon>
        <taxon>Bacillati</taxon>
        <taxon>Actinomycetota</taxon>
        <taxon>Actinomycetes</taxon>
        <taxon>Micrococcales</taxon>
        <taxon>Cellulomonadaceae</taxon>
        <taxon>Cellulomonas</taxon>
    </lineage>
</organism>